<dbReference type="Proteomes" id="UP000287124">
    <property type="component" value="Unassembled WGS sequence"/>
</dbReference>
<evidence type="ECO:0000313" key="2">
    <source>
        <dbReference type="Proteomes" id="UP000287124"/>
    </source>
</evidence>
<name>A0A430LQ40_9HYPO</name>
<protein>
    <submittedName>
        <fullName evidence="1">Uncharacterized protein</fullName>
    </submittedName>
</protein>
<dbReference type="Gene3D" id="1.20.1250.20">
    <property type="entry name" value="MFS general substrate transporter like domains"/>
    <property type="match status" value="1"/>
</dbReference>
<gene>
    <name evidence="1" type="ORF">BHE90_007659</name>
</gene>
<sequence length="62" mass="6929">MPLEEEPVGMFDMLTVWGFFVGIGIGGEYPAGSVGCAESSSQMRKGTRKRWFILFTNSMIDY</sequence>
<dbReference type="InterPro" id="IPR036259">
    <property type="entry name" value="MFS_trans_sf"/>
</dbReference>
<accession>A0A430LQ40</accession>
<keyword evidence="2" id="KW-1185">Reference proteome</keyword>
<comment type="caution">
    <text evidence="1">The sequence shown here is derived from an EMBL/GenBank/DDBJ whole genome shotgun (WGS) entry which is preliminary data.</text>
</comment>
<evidence type="ECO:0000313" key="1">
    <source>
        <dbReference type="EMBL" id="RTE77854.1"/>
    </source>
</evidence>
<dbReference type="EMBL" id="MIKF01000110">
    <property type="protein sequence ID" value="RTE77854.1"/>
    <property type="molecule type" value="Genomic_DNA"/>
</dbReference>
<reference evidence="1 2" key="1">
    <citation type="submission" date="2017-06" db="EMBL/GenBank/DDBJ databases">
        <title>Comparative genomic analysis of Ambrosia Fusariam Clade fungi.</title>
        <authorList>
            <person name="Stajich J.E."/>
            <person name="Carrillo J."/>
            <person name="Kijimoto T."/>
            <person name="Eskalen A."/>
            <person name="O'Donnell K."/>
            <person name="Kasson M."/>
        </authorList>
    </citation>
    <scope>NUCLEOTIDE SEQUENCE [LARGE SCALE GENOMIC DNA]</scope>
    <source>
        <strain evidence="1 2">UCR1854</strain>
    </source>
</reference>
<dbReference type="AlphaFoldDB" id="A0A430LQ40"/>
<proteinExistence type="predicted"/>
<organism evidence="1 2">
    <name type="scientific">Fusarium euwallaceae</name>
    <dbReference type="NCBI Taxonomy" id="1147111"/>
    <lineage>
        <taxon>Eukaryota</taxon>
        <taxon>Fungi</taxon>
        <taxon>Dikarya</taxon>
        <taxon>Ascomycota</taxon>
        <taxon>Pezizomycotina</taxon>
        <taxon>Sordariomycetes</taxon>
        <taxon>Hypocreomycetidae</taxon>
        <taxon>Hypocreales</taxon>
        <taxon>Nectriaceae</taxon>
        <taxon>Fusarium</taxon>
        <taxon>Fusarium solani species complex</taxon>
    </lineage>
</organism>